<reference evidence="2" key="1">
    <citation type="submission" date="2021-06" db="EMBL/GenBank/DDBJ databases">
        <title>Genome Sequence of Mortierella hyaline Strain SCG-10, a Cold-Adapted, Nitrate-Reducing Fungus Isolated from Soil in Minnesota, USA.</title>
        <authorList>
            <person name="Aldossari N."/>
        </authorList>
    </citation>
    <scope>NUCLEOTIDE SEQUENCE</scope>
    <source>
        <strain evidence="2">SCG-10</strain>
    </source>
</reference>
<sequence>MSGIKEDIKKQQRQHFGARAPTIHARLAEDMGEVEAKRKRKTMTKSTAADSMETSSTKQGGAPVAKVSKKLKSKGSITEIRLVGVLESFFETRSAFAGQNLRAYERMTVEEKELMSERMRQQTRFTGDMWTSLVQRPADNAKYLKYFTEPSRKKPAIPPYIEVGVDSLSRGAFEFASTPIRSI</sequence>
<name>A0A9P8BTS0_9FUNG</name>
<evidence type="ECO:0000256" key="1">
    <source>
        <dbReference type="SAM" id="MobiDB-lite"/>
    </source>
</evidence>
<dbReference type="AlphaFoldDB" id="A0A9P8BTS0"/>
<gene>
    <name evidence="2" type="ORF">KI688_010804</name>
</gene>
<evidence type="ECO:0000313" key="3">
    <source>
        <dbReference type="Proteomes" id="UP000707451"/>
    </source>
</evidence>
<dbReference type="EMBL" id="JAHRHY010000006">
    <property type="protein sequence ID" value="KAG9068529.1"/>
    <property type="molecule type" value="Genomic_DNA"/>
</dbReference>
<organism evidence="2 3">
    <name type="scientific">Linnemannia hyalina</name>
    <dbReference type="NCBI Taxonomy" id="64524"/>
    <lineage>
        <taxon>Eukaryota</taxon>
        <taxon>Fungi</taxon>
        <taxon>Fungi incertae sedis</taxon>
        <taxon>Mucoromycota</taxon>
        <taxon>Mortierellomycotina</taxon>
        <taxon>Mortierellomycetes</taxon>
        <taxon>Mortierellales</taxon>
        <taxon>Mortierellaceae</taxon>
        <taxon>Linnemannia</taxon>
    </lineage>
</organism>
<feature type="compositionally biased region" description="Polar residues" evidence="1">
    <location>
        <begin position="44"/>
        <end position="59"/>
    </location>
</feature>
<evidence type="ECO:0000313" key="2">
    <source>
        <dbReference type="EMBL" id="KAG9068529.1"/>
    </source>
</evidence>
<feature type="region of interest" description="Disordered" evidence="1">
    <location>
        <begin position="1"/>
        <end position="62"/>
    </location>
</feature>
<keyword evidence="3" id="KW-1185">Reference proteome</keyword>
<accession>A0A9P8BTS0</accession>
<feature type="compositionally biased region" description="Basic and acidic residues" evidence="1">
    <location>
        <begin position="1"/>
        <end position="10"/>
    </location>
</feature>
<dbReference type="OrthoDB" id="2474745at2759"/>
<protein>
    <submittedName>
        <fullName evidence="2">Uncharacterized protein</fullName>
    </submittedName>
</protein>
<comment type="caution">
    <text evidence="2">The sequence shown here is derived from an EMBL/GenBank/DDBJ whole genome shotgun (WGS) entry which is preliminary data.</text>
</comment>
<proteinExistence type="predicted"/>
<dbReference type="Proteomes" id="UP000707451">
    <property type="component" value="Unassembled WGS sequence"/>
</dbReference>